<dbReference type="InterPro" id="IPR000086">
    <property type="entry name" value="NUDIX_hydrolase_dom"/>
</dbReference>
<proteinExistence type="inferred from homology"/>
<dbReference type="Proteomes" id="UP000287101">
    <property type="component" value="Unassembled WGS sequence"/>
</dbReference>
<dbReference type="Gene3D" id="3.90.79.10">
    <property type="entry name" value="Nucleoside Triphosphate Pyrophosphohydrolase"/>
    <property type="match status" value="1"/>
</dbReference>
<dbReference type="SUPFAM" id="SSF55811">
    <property type="entry name" value="Nudix"/>
    <property type="match status" value="1"/>
</dbReference>
<dbReference type="PANTHER" id="PTHR43736:SF1">
    <property type="entry name" value="DIHYDRONEOPTERIN TRIPHOSPHATE DIPHOSPHATASE"/>
    <property type="match status" value="1"/>
</dbReference>
<evidence type="ECO:0000259" key="2">
    <source>
        <dbReference type="PROSITE" id="PS51462"/>
    </source>
</evidence>
<feature type="domain" description="Nudix hydrolase" evidence="2">
    <location>
        <begin position="41"/>
        <end position="186"/>
    </location>
</feature>
<dbReference type="CDD" id="cd03674">
    <property type="entry name" value="NUDIX_Hydrolase"/>
    <property type="match status" value="1"/>
</dbReference>
<comment type="caution">
    <text evidence="3">The sequence shown here is derived from an EMBL/GenBank/DDBJ whole genome shotgun (WGS) entry which is preliminary data.</text>
</comment>
<accession>A0A430A890</accession>
<gene>
    <name evidence="3" type="ORF">CBF31_06265</name>
</gene>
<dbReference type="PROSITE" id="PS51462">
    <property type="entry name" value="NUDIX"/>
    <property type="match status" value="1"/>
</dbReference>
<evidence type="ECO:0000256" key="1">
    <source>
        <dbReference type="ARBA" id="ARBA00005582"/>
    </source>
</evidence>
<keyword evidence="4" id="KW-1185">Reference proteome</keyword>
<evidence type="ECO:0000313" key="4">
    <source>
        <dbReference type="Proteomes" id="UP000287101"/>
    </source>
</evidence>
<protein>
    <recommendedName>
        <fullName evidence="2">Nudix hydrolase domain-containing protein</fullName>
    </recommendedName>
</protein>
<dbReference type="OrthoDB" id="9787880at2"/>
<dbReference type="AlphaFoldDB" id="A0A430A890"/>
<dbReference type="Pfam" id="PF00293">
    <property type="entry name" value="NUDIX"/>
    <property type="match status" value="1"/>
</dbReference>
<dbReference type="PANTHER" id="PTHR43736">
    <property type="entry name" value="ADP-RIBOSE PYROPHOSPHATASE"/>
    <property type="match status" value="1"/>
</dbReference>
<evidence type="ECO:0000313" key="3">
    <source>
        <dbReference type="EMBL" id="RSU03316.1"/>
    </source>
</evidence>
<reference evidence="3 4" key="1">
    <citation type="submission" date="2017-05" db="EMBL/GenBank/DDBJ databases">
        <title>Vagococcus spp. assemblies.</title>
        <authorList>
            <person name="Gulvik C.A."/>
        </authorList>
    </citation>
    <scope>NUCLEOTIDE SEQUENCE [LARGE SCALE GENOMIC DNA]</scope>
    <source>
        <strain evidence="3 4">CCUG 41755</strain>
    </source>
</reference>
<sequence length="186" mass="21737">MPMKEILKHYSPRCEQEKEALKRIDSLENNFDNLLYRENDYAHYTSSTFIINKDRTKVLFINHKLYDAWGWVGGHMDGEDDFRAVALKEAQEETGLKNLEFLSEEVASVDILPVVGHLKNNKWVSPHVHLSLSFVLIADENEKLVKNEEETNGVQWFEISELDKVVKEEHMLPIYNKLKEFSEGQK</sequence>
<comment type="similarity">
    <text evidence="1">Belongs to the Nudix hydrolase family.</text>
</comment>
<dbReference type="InterPro" id="IPR015797">
    <property type="entry name" value="NUDIX_hydrolase-like_dom_sf"/>
</dbReference>
<organism evidence="3 4">
    <name type="scientific">Vagococcus fessus</name>
    <dbReference type="NCBI Taxonomy" id="120370"/>
    <lineage>
        <taxon>Bacteria</taxon>
        <taxon>Bacillati</taxon>
        <taxon>Bacillota</taxon>
        <taxon>Bacilli</taxon>
        <taxon>Lactobacillales</taxon>
        <taxon>Enterococcaceae</taxon>
        <taxon>Vagococcus</taxon>
    </lineage>
</organism>
<name>A0A430A890_9ENTE</name>
<dbReference type="EMBL" id="NGJY01000002">
    <property type="protein sequence ID" value="RSU03316.1"/>
    <property type="molecule type" value="Genomic_DNA"/>
</dbReference>